<proteinExistence type="predicted"/>
<feature type="non-terminal residue" evidence="2">
    <location>
        <position position="213"/>
    </location>
</feature>
<evidence type="ECO:0000256" key="1">
    <source>
        <dbReference type="SAM" id="SignalP"/>
    </source>
</evidence>
<evidence type="ECO:0000313" key="2">
    <source>
        <dbReference type="EMBL" id="JAP93664.1"/>
    </source>
</evidence>
<feature type="chain" id="PRO_5007526575" evidence="1">
    <location>
        <begin position="19"/>
        <end position="213"/>
    </location>
</feature>
<reference evidence="2" key="1">
    <citation type="submission" date="2015-07" db="EMBL/GenBank/DDBJ databases">
        <title>Adaptation to a free-living lifestyle via gene acquisitions in the diplomonad Trepomonas sp. PC1.</title>
        <authorList>
            <person name="Xu F."/>
            <person name="Jerlstrom-Hultqvist J."/>
            <person name="Kolisko M."/>
            <person name="Simpson A.G.B."/>
            <person name="Roger A.J."/>
            <person name="Svard S.G."/>
            <person name="Andersson J.O."/>
        </authorList>
    </citation>
    <scope>NUCLEOTIDE SEQUENCE</scope>
    <source>
        <strain evidence="2">PC1</strain>
    </source>
</reference>
<feature type="non-terminal residue" evidence="2">
    <location>
        <position position="1"/>
    </location>
</feature>
<dbReference type="Pfam" id="PF13306">
    <property type="entry name" value="LRR_5"/>
    <property type="match status" value="1"/>
</dbReference>
<dbReference type="InterPro" id="IPR026906">
    <property type="entry name" value="LRR_5"/>
</dbReference>
<feature type="signal peptide" evidence="1">
    <location>
        <begin position="1"/>
        <end position="18"/>
    </location>
</feature>
<protein>
    <submittedName>
        <fullName evidence="2">Leucine rich repeats-containing protein</fullName>
    </submittedName>
</protein>
<organism evidence="2">
    <name type="scientific">Trepomonas sp. PC1</name>
    <dbReference type="NCBI Taxonomy" id="1076344"/>
    <lineage>
        <taxon>Eukaryota</taxon>
        <taxon>Metamonada</taxon>
        <taxon>Diplomonadida</taxon>
        <taxon>Hexamitidae</taxon>
        <taxon>Hexamitinae</taxon>
        <taxon>Trepomonas</taxon>
    </lineage>
</organism>
<dbReference type="InterPro" id="IPR032675">
    <property type="entry name" value="LRR_dom_sf"/>
</dbReference>
<name>A0A146KCM3_9EUKA</name>
<dbReference type="Gene3D" id="3.80.10.10">
    <property type="entry name" value="Ribonuclease Inhibitor"/>
    <property type="match status" value="1"/>
</dbReference>
<sequence>GCFFEWFSLRFVYVPVLEVATEQAFKQCYQLKAIRANLKQVKDEAFNVCINLNQIGLENVELFGKQSFYSCCQILSLKNKKIKVLESAFSNCYQLQQIDLDKAIEIQDFVGCNFITHFRLPMMVGQLKTGITVTKDSHKSQHDRNQIVAKLPEIRHQYSPTHSELQCRNQATYSDLVISHHQTQIQYTDHRIRGLILHKVEELNENILSSKQT</sequence>
<gene>
    <name evidence="2" type="ORF">TPC1_13974</name>
</gene>
<keyword evidence="1" id="KW-0732">Signal</keyword>
<accession>A0A146KCM3</accession>
<dbReference type="SUPFAM" id="SSF52058">
    <property type="entry name" value="L domain-like"/>
    <property type="match status" value="1"/>
</dbReference>
<dbReference type="EMBL" id="GDID01002942">
    <property type="protein sequence ID" value="JAP93664.1"/>
    <property type="molecule type" value="Transcribed_RNA"/>
</dbReference>
<dbReference type="AlphaFoldDB" id="A0A146KCM3"/>